<feature type="non-terminal residue" evidence="2">
    <location>
        <position position="113"/>
    </location>
</feature>
<gene>
    <name evidence="2" type="ORF">V8G54_022553</name>
</gene>
<reference evidence="2 3" key="1">
    <citation type="journal article" date="2023" name="Life. Sci Alliance">
        <title>Evolutionary insights into 3D genome organization and epigenetic landscape of Vigna mungo.</title>
        <authorList>
            <person name="Junaid A."/>
            <person name="Singh B."/>
            <person name="Bhatia S."/>
        </authorList>
    </citation>
    <scope>NUCLEOTIDE SEQUENCE [LARGE SCALE GENOMIC DNA]</scope>
    <source>
        <strain evidence="2">Urdbean</strain>
    </source>
</reference>
<feature type="region of interest" description="Disordered" evidence="1">
    <location>
        <begin position="1"/>
        <end position="26"/>
    </location>
</feature>
<evidence type="ECO:0000313" key="2">
    <source>
        <dbReference type="EMBL" id="WVZ01747.1"/>
    </source>
</evidence>
<sequence>EDVLHSPPQVGNSHGQDEHEKDENEDILLDVQQKRPSTYKRSWLVDVIDDQCKMATKHLKTNDVWNLPLNERIIVRWNEEYQPIRDGGGLLNRFLGSLALVQKSYFMTYKNEL</sequence>
<keyword evidence="3" id="KW-1185">Reference proteome</keyword>
<protein>
    <submittedName>
        <fullName evidence="2">Uncharacterized protein</fullName>
    </submittedName>
</protein>
<name>A0AAQ3N3D8_VIGMU</name>
<organism evidence="2 3">
    <name type="scientific">Vigna mungo</name>
    <name type="common">Black gram</name>
    <name type="synonym">Phaseolus mungo</name>
    <dbReference type="NCBI Taxonomy" id="3915"/>
    <lineage>
        <taxon>Eukaryota</taxon>
        <taxon>Viridiplantae</taxon>
        <taxon>Streptophyta</taxon>
        <taxon>Embryophyta</taxon>
        <taxon>Tracheophyta</taxon>
        <taxon>Spermatophyta</taxon>
        <taxon>Magnoliopsida</taxon>
        <taxon>eudicotyledons</taxon>
        <taxon>Gunneridae</taxon>
        <taxon>Pentapetalae</taxon>
        <taxon>rosids</taxon>
        <taxon>fabids</taxon>
        <taxon>Fabales</taxon>
        <taxon>Fabaceae</taxon>
        <taxon>Papilionoideae</taxon>
        <taxon>50 kb inversion clade</taxon>
        <taxon>NPAAA clade</taxon>
        <taxon>indigoferoid/millettioid clade</taxon>
        <taxon>Phaseoleae</taxon>
        <taxon>Vigna</taxon>
    </lineage>
</organism>
<accession>A0AAQ3N3D8</accession>
<dbReference type="EMBL" id="CP144694">
    <property type="protein sequence ID" value="WVZ01747.1"/>
    <property type="molecule type" value="Genomic_DNA"/>
</dbReference>
<proteinExistence type="predicted"/>
<dbReference type="AlphaFoldDB" id="A0AAQ3N3D8"/>
<evidence type="ECO:0000313" key="3">
    <source>
        <dbReference type="Proteomes" id="UP001374535"/>
    </source>
</evidence>
<evidence type="ECO:0000256" key="1">
    <source>
        <dbReference type="SAM" id="MobiDB-lite"/>
    </source>
</evidence>
<dbReference type="Proteomes" id="UP001374535">
    <property type="component" value="Chromosome 7"/>
</dbReference>